<dbReference type="OrthoDB" id="1488710at2"/>
<evidence type="ECO:0000259" key="2">
    <source>
        <dbReference type="Pfam" id="PF03629"/>
    </source>
</evidence>
<keyword evidence="1" id="KW-0378">Hydrolase</keyword>
<proteinExistence type="predicted"/>
<accession>A0A5R9KWJ6</accession>
<reference evidence="3 4" key="1">
    <citation type="submission" date="2019-05" db="EMBL/GenBank/DDBJ databases">
        <authorList>
            <person name="Qu J.-H."/>
        </authorList>
    </citation>
    <scope>NUCLEOTIDE SEQUENCE [LARGE SCALE GENOMIC DNA]</scope>
    <source>
        <strain evidence="3 4">T17</strain>
    </source>
</reference>
<sequence length="684" mass="76463">MAARTLKNFIQHYFHKQGSWLALILCSFYSTAYSQLSIQSPVNNQVMQRDTAGFATLPVTAYARFPYIKIKASLTPIEGNVYQPKEWLFEEDQLLQGFLTNSFKLKTGWYKLTLTGYTDLGITDSVTVPRVGVGEVFLIAGNSNAMGLPGLGSKDASDNVVSFNAVNKTLNAENITVAPDGPMPLPTFSPLKKDHAIFPSGEVSWYWAELGDMLSKKWHVPVLFFNAAWAAANAENYADTSSGKDALNIYVGKTWPNRQPYSNIVNAIRYLTSQTGIRAIFWSHGENDGQLKVTEDDYFNDIKTLIENSRKDTGYNIPWFIAQNSASNQLKGIYQPVLNAQARLAAIKNFNTFKGPYLDTIQMPRPSSEHFENITGGIQGLTLAATAWNRVLPDSLLKKVIPTLPGFDIHTGITPARLFPGATFQLPYFFSGDLAEKTEIQAELHRNDGNYVATVGKGITSPIQINIPETLENGSYKVRLSATKPVLPGNATDSFYVNRIYDRIEFVNKIAARLIGDNIHISWLLANDPTLTNIILQKTTDGVNYADLQTFAEPQNQSQVYRYTDQNLGEKAIFYRLRLEHQNAKVTYSTVVTIFQNGGPEALTAFPNPTFSEPNQQFYLKSKTGNPLQCALFDMTGKEHPIYISDREVIGLTVVKPQYRLPTGTYILRIQDGSEIETRRILFR</sequence>
<dbReference type="Proteomes" id="UP000306402">
    <property type="component" value="Unassembled WGS sequence"/>
</dbReference>
<keyword evidence="4" id="KW-1185">Reference proteome</keyword>
<name>A0A5R9KWJ6_9BACT</name>
<dbReference type="GO" id="GO:0016788">
    <property type="term" value="F:hydrolase activity, acting on ester bonds"/>
    <property type="evidence" value="ECO:0007669"/>
    <property type="project" value="UniProtKB-ARBA"/>
</dbReference>
<gene>
    <name evidence="3" type="ORF">FEN17_13355</name>
</gene>
<protein>
    <submittedName>
        <fullName evidence="3">T9SS type A sorting domain-containing protein</fullName>
    </submittedName>
</protein>
<evidence type="ECO:0000313" key="4">
    <source>
        <dbReference type="Proteomes" id="UP000306402"/>
    </source>
</evidence>
<dbReference type="Gene3D" id="3.40.50.1110">
    <property type="entry name" value="SGNH hydrolase"/>
    <property type="match status" value="1"/>
</dbReference>
<dbReference type="RefSeq" id="WP_138365849.1">
    <property type="nucleotide sequence ID" value="NZ_VCEJ01000004.1"/>
</dbReference>
<dbReference type="AlphaFoldDB" id="A0A5R9KWJ6"/>
<dbReference type="InterPro" id="IPR005181">
    <property type="entry name" value="SASA"/>
</dbReference>
<dbReference type="EMBL" id="VCEJ01000004">
    <property type="protein sequence ID" value="TLV00469.1"/>
    <property type="molecule type" value="Genomic_DNA"/>
</dbReference>
<feature type="domain" description="Sialate O-acetylesterase" evidence="2">
    <location>
        <begin position="255"/>
        <end position="351"/>
    </location>
</feature>
<evidence type="ECO:0000313" key="3">
    <source>
        <dbReference type="EMBL" id="TLV00469.1"/>
    </source>
</evidence>
<dbReference type="InterPro" id="IPR026444">
    <property type="entry name" value="Secre_tail"/>
</dbReference>
<comment type="caution">
    <text evidence="3">The sequence shown here is derived from an EMBL/GenBank/DDBJ whole genome shotgun (WGS) entry which is preliminary data.</text>
</comment>
<dbReference type="InterPro" id="IPR036514">
    <property type="entry name" value="SGNH_hydro_sf"/>
</dbReference>
<organism evidence="3 4">
    <name type="scientific">Dyadobacter luticola</name>
    <dbReference type="NCBI Taxonomy" id="1979387"/>
    <lineage>
        <taxon>Bacteria</taxon>
        <taxon>Pseudomonadati</taxon>
        <taxon>Bacteroidota</taxon>
        <taxon>Cytophagia</taxon>
        <taxon>Cytophagales</taxon>
        <taxon>Spirosomataceae</taxon>
        <taxon>Dyadobacter</taxon>
    </lineage>
</organism>
<evidence type="ECO:0000256" key="1">
    <source>
        <dbReference type="ARBA" id="ARBA00022801"/>
    </source>
</evidence>
<dbReference type="SUPFAM" id="SSF52266">
    <property type="entry name" value="SGNH hydrolase"/>
    <property type="match status" value="1"/>
</dbReference>
<dbReference type="NCBIfam" id="TIGR04183">
    <property type="entry name" value="Por_Secre_tail"/>
    <property type="match status" value="1"/>
</dbReference>
<dbReference type="Pfam" id="PF03629">
    <property type="entry name" value="SASA"/>
    <property type="match status" value="1"/>
</dbReference>